<dbReference type="PANTHER" id="PTHR10133">
    <property type="entry name" value="DNA POLYMERASE I"/>
    <property type="match status" value="1"/>
</dbReference>
<dbReference type="Gene3D" id="1.10.150.20">
    <property type="entry name" value="5' to 3' exonuclease, C-terminal subdomain"/>
    <property type="match status" value="1"/>
</dbReference>
<accession>A0A0F9EBY2</accession>
<comment type="caution">
    <text evidence="3">The sequence shown here is derived from an EMBL/GenBank/DDBJ whole genome shotgun (WGS) entry which is preliminary data.</text>
</comment>
<feature type="non-terminal residue" evidence="3">
    <location>
        <position position="518"/>
    </location>
</feature>
<protein>
    <recommendedName>
        <fullName evidence="2">DNA-directed DNA polymerase family A palm domain-containing protein</fullName>
    </recommendedName>
</protein>
<dbReference type="GO" id="GO:0006261">
    <property type="term" value="P:DNA-templated DNA replication"/>
    <property type="evidence" value="ECO:0007669"/>
    <property type="project" value="InterPro"/>
</dbReference>
<dbReference type="Gene3D" id="3.30.70.370">
    <property type="match status" value="1"/>
</dbReference>
<organism evidence="3">
    <name type="scientific">marine sediment metagenome</name>
    <dbReference type="NCBI Taxonomy" id="412755"/>
    <lineage>
        <taxon>unclassified sequences</taxon>
        <taxon>metagenomes</taxon>
        <taxon>ecological metagenomes</taxon>
    </lineage>
</organism>
<dbReference type="Gene3D" id="1.20.1060.10">
    <property type="entry name" value="Taq DNA Polymerase, Chain T, domain 4"/>
    <property type="match status" value="1"/>
</dbReference>
<feature type="non-terminal residue" evidence="3">
    <location>
        <position position="1"/>
    </location>
</feature>
<dbReference type="InterPro" id="IPR002298">
    <property type="entry name" value="DNA_polymerase_A"/>
</dbReference>
<dbReference type="PANTHER" id="PTHR10133:SF27">
    <property type="entry name" value="DNA POLYMERASE NU"/>
    <property type="match status" value="1"/>
</dbReference>
<gene>
    <name evidence="3" type="ORF">LCGC14_2444260</name>
</gene>
<evidence type="ECO:0000259" key="2">
    <source>
        <dbReference type="SMART" id="SM00482"/>
    </source>
</evidence>
<dbReference type="GO" id="GO:0006302">
    <property type="term" value="P:double-strand break repair"/>
    <property type="evidence" value="ECO:0007669"/>
    <property type="project" value="TreeGrafter"/>
</dbReference>
<dbReference type="GO" id="GO:0003887">
    <property type="term" value="F:DNA-directed DNA polymerase activity"/>
    <property type="evidence" value="ECO:0007669"/>
    <property type="project" value="InterPro"/>
</dbReference>
<dbReference type="InterPro" id="IPR001098">
    <property type="entry name" value="DNA-dir_DNA_pol_A_palm_dom"/>
</dbReference>
<proteinExistence type="predicted"/>
<dbReference type="SUPFAM" id="SSF56672">
    <property type="entry name" value="DNA/RNA polymerases"/>
    <property type="match status" value="1"/>
</dbReference>
<dbReference type="SMART" id="SM00482">
    <property type="entry name" value="POLAc"/>
    <property type="match status" value="1"/>
</dbReference>
<evidence type="ECO:0000256" key="1">
    <source>
        <dbReference type="ARBA" id="ARBA00022705"/>
    </source>
</evidence>
<dbReference type="AlphaFoldDB" id="A0A0F9EBY2"/>
<name>A0A0F9EBY2_9ZZZZ</name>
<reference evidence="3" key="1">
    <citation type="journal article" date="2015" name="Nature">
        <title>Complex archaea that bridge the gap between prokaryotes and eukaryotes.</title>
        <authorList>
            <person name="Spang A."/>
            <person name="Saw J.H."/>
            <person name="Jorgensen S.L."/>
            <person name="Zaremba-Niedzwiedzka K."/>
            <person name="Martijn J."/>
            <person name="Lind A.E."/>
            <person name="van Eijk R."/>
            <person name="Schleper C."/>
            <person name="Guy L."/>
            <person name="Ettema T.J."/>
        </authorList>
    </citation>
    <scope>NUCLEOTIDE SEQUENCE</scope>
</reference>
<evidence type="ECO:0000313" key="3">
    <source>
        <dbReference type="EMBL" id="KKL21558.1"/>
    </source>
</evidence>
<feature type="domain" description="DNA-directed DNA polymerase family A palm" evidence="2">
    <location>
        <begin position="266"/>
        <end position="481"/>
    </location>
</feature>
<keyword evidence="1" id="KW-0235">DNA replication</keyword>
<sequence>PEPIIVWLLDKGTGELLPKVKQSQNIQKKAIRILKDIEKNPEVDPYVRWNKIKPEEGRSAVEAEFGIMHEGYLSDIPWDKAEFYSARDADATIRILPILMQMIEAKGLMQTFITDMKAIPMVADMMEAGIEIDSEYFKELSVYFKDHMDRLEQDITQMAGGKHINLSSHPQVSTLLFDTLKLPTVKGKSTDEKVLSRLVDKHPVIQKLRDWRSYHKLKTTYSDQIPKKSRANGRVHTTFRITRTSTGRLSSANPNLMAVPVRSEEALLIRKGFVAQRGCSLVSNDYSQIEMIIAAEISQDKNMLQAFRDNADIHSRTASLMFGIPECDIDPTKHRYPAKRIGFGILYGITASGLFKQLEVAGAGNWTIKDCQDMIDMWFRAYPGVAKFMKDTSTHAKRFGFVRDLWGRIRYVPGVYAFDQWIRLEALRQAGNAPIQMGAAGVLKKAMGDLVPLYRTLRKEGIFNPLIAIHDDLMFEIQDELLSTAVPTIKLIMENAVKLSIPLKVDTKIGKTWGEMEN</sequence>
<dbReference type="Pfam" id="PF00476">
    <property type="entry name" value="DNA_pol_A"/>
    <property type="match status" value="1"/>
</dbReference>
<dbReference type="PRINTS" id="PR00868">
    <property type="entry name" value="DNAPOLI"/>
</dbReference>
<dbReference type="EMBL" id="LAZR01037686">
    <property type="protein sequence ID" value="KKL21558.1"/>
    <property type="molecule type" value="Genomic_DNA"/>
</dbReference>
<dbReference type="InterPro" id="IPR043502">
    <property type="entry name" value="DNA/RNA_pol_sf"/>
</dbReference>
<dbReference type="GO" id="GO:0003677">
    <property type="term" value="F:DNA binding"/>
    <property type="evidence" value="ECO:0007669"/>
    <property type="project" value="InterPro"/>
</dbReference>